<dbReference type="Gene3D" id="3.90.230.10">
    <property type="entry name" value="Creatinase/methionine aminopeptidase superfamily"/>
    <property type="match status" value="1"/>
</dbReference>
<dbReference type="PANTHER" id="PTHR43226:SF4">
    <property type="entry name" value="XAA-PRO AMINOPEPTIDASE 3"/>
    <property type="match status" value="1"/>
</dbReference>
<keyword evidence="8" id="KW-1185">Reference proteome</keyword>
<dbReference type="InterPro" id="IPR036005">
    <property type="entry name" value="Creatinase/aminopeptidase-like"/>
</dbReference>
<dbReference type="InterPro" id="IPR052433">
    <property type="entry name" value="X-Pro_dipept-like"/>
</dbReference>
<dbReference type="SUPFAM" id="SSF55920">
    <property type="entry name" value="Creatinase/aminopeptidase"/>
    <property type="match status" value="1"/>
</dbReference>
<sequence length="99" mass="10453">HYLGIDVHDTGHVSRDSSLEPGVVLAVEPGLYIPDEEQYGAFRGLGVRIEDDVLITNKGPVVLSGELPVEAEEIEAIVGSGLNGLDYAASFERLASCGS</sequence>
<feature type="non-terminal residue" evidence="7">
    <location>
        <position position="1"/>
    </location>
</feature>
<evidence type="ECO:0000313" key="8">
    <source>
        <dbReference type="Proteomes" id="UP000708148"/>
    </source>
</evidence>
<evidence type="ECO:0000259" key="6">
    <source>
        <dbReference type="Pfam" id="PF00557"/>
    </source>
</evidence>
<evidence type="ECO:0000256" key="5">
    <source>
        <dbReference type="ARBA" id="ARBA00023211"/>
    </source>
</evidence>
<keyword evidence="5" id="KW-0464">Manganese</keyword>
<comment type="caution">
    <text evidence="7">The sequence shown here is derived from an EMBL/GenBank/DDBJ whole genome shotgun (WGS) entry which is preliminary data.</text>
</comment>
<dbReference type="Proteomes" id="UP000708148">
    <property type="component" value="Unassembled WGS sequence"/>
</dbReference>
<evidence type="ECO:0000256" key="3">
    <source>
        <dbReference type="ARBA" id="ARBA00022723"/>
    </source>
</evidence>
<evidence type="ECO:0000256" key="4">
    <source>
        <dbReference type="ARBA" id="ARBA00022801"/>
    </source>
</evidence>
<dbReference type="Pfam" id="PF00557">
    <property type="entry name" value="Peptidase_M24"/>
    <property type="match status" value="1"/>
</dbReference>
<keyword evidence="3" id="KW-0479">Metal-binding</keyword>
<dbReference type="GO" id="GO:0004177">
    <property type="term" value="F:aminopeptidase activity"/>
    <property type="evidence" value="ECO:0007669"/>
    <property type="project" value="TreeGrafter"/>
</dbReference>
<dbReference type="OrthoDB" id="4215474at2759"/>
<feature type="domain" description="Peptidase M24" evidence="6">
    <location>
        <begin position="1"/>
        <end position="57"/>
    </location>
</feature>
<dbReference type="GO" id="GO:0005739">
    <property type="term" value="C:mitochondrion"/>
    <property type="evidence" value="ECO:0007669"/>
    <property type="project" value="TreeGrafter"/>
</dbReference>
<dbReference type="PANTHER" id="PTHR43226">
    <property type="entry name" value="XAA-PRO AMINOPEPTIDASE 3"/>
    <property type="match status" value="1"/>
</dbReference>
<organism evidence="7 8">
    <name type="scientific">Ostreobium quekettii</name>
    <dbReference type="NCBI Taxonomy" id="121088"/>
    <lineage>
        <taxon>Eukaryota</taxon>
        <taxon>Viridiplantae</taxon>
        <taxon>Chlorophyta</taxon>
        <taxon>core chlorophytes</taxon>
        <taxon>Ulvophyceae</taxon>
        <taxon>TCBD clade</taxon>
        <taxon>Bryopsidales</taxon>
        <taxon>Ostreobineae</taxon>
        <taxon>Ostreobiaceae</taxon>
        <taxon>Ostreobium</taxon>
    </lineage>
</organism>
<dbReference type="InterPro" id="IPR000994">
    <property type="entry name" value="Pept_M24"/>
</dbReference>
<evidence type="ECO:0000256" key="2">
    <source>
        <dbReference type="ARBA" id="ARBA00008766"/>
    </source>
</evidence>
<proteinExistence type="inferred from homology"/>
<dbReference type="GO" id="GO:0046872">
    <property type="term" value="F:metal ion binding"/>
    <property type="evidence" value="ECO:0007669"/>
    <property type="project" value="UniProtKB-KW"/>
</dbReference>
<comment type="cofactor">
    <cofactor evidence="1">
        <name>Mn(2+)</name>
        <dbReference type="ChEBI" id="CHEBI:29035"/>
    </cofactor>
</comment>
<evidence type="ECO:0000313" key="7">
    <source>
        <dbReference type="EMBL" id="CAD7703314.1"/>
    </source>
</evidence>
<keyword evidence="4" id="KW-0378">Hydrolase</keyword>
<dbReference type="GO" id="GO:0006508">
    <property type="term" value="P:proteolysis"/>
    <property type="evidence" value="ECO:0007669"/>
    <property type="project" value="TreeGrafter"/>
</dbReference>
<evidence type="ECO:0000256" key="1">
    <source>
        <dbReference type="ARBA" id="ARBA00001936"/>
    </source>
</evidence>
<comment type="similarity">
    <text evidence="2">Belongs to the peptidase M24B family.</text>
</comment>
<protein>
    <recommendedName>
        <fullName evidence="6">Peptidase M24 domain-containing protein</fullName>
    </recommendedName>
</protein>
<dbReference type="AlphaFoldDB" id="A0A8S1JAQ8"/>
<dbReference type="EMBL" id="CAJHUC010002153">
    <property type="protein sequence ID" value="CAD7703314.1"/>
    <property type="molecule type" value="Genomic_DNA"/>
</dbReference>
<name>A0A8S1JAQ8_9CHLO</name>
<accession>A0A8S1JAQ8</accession>
<reference evidence="7" key="1">
    <citation type="submission" date="2020-12" db="EMBL/GenBank/DDBJ databases">
        <authorList>
            <person name="Iha C."/>
        </authorList>
    </citation>
    <scope>NUCLEOTIDE SEQUENCE</scope>
</reference>
<gene>
    <name evidence="7" type="ORF">OSTQU699_LOCUS8671</name>
</gene>